<dbReference type="EMBL" id="CP036264">
    <property type="protein sequence ID" value="QEF97378.1"/>
    <property type="molecule type" value="Genomic_DNA"/>
</dbReference>
<gene>
    <name evidence="1" type="ORF">Mal15_14180</name>
</gene>
<evidence type="ECO:0000313" key="1">
    <source>
        <dbReference type="EMBL" id="QEF97378.1"/>
    </source>
</evidence>
<organism evidence="1 2">
    <name type="scientific">Stieleria maiorica</name>
    <dbReference type="NCBI Taxonomy" id="2795974"/>
    <lineage>
        <taxon>Bacteria</taxon>
        <taxon>Pseudomonadati</taxon>
        <taxon>Planctomycetota</taxon>
        <taxon>Planctomycetia</taxon>
        <taxon>Pirellulales</taxon>
        <taxon>Pirellulaceae</taxon>
        <taxon>Stieleria</taxon>
    </lineage>
</organism>
<name>A0A5B9M857_9BACT</name>
<dbReference type="RefSeq" id="WP_147867066.1">
    <property type="nucleotide sequence ID" value="NZ_CP036264.1"/>
</dbReference>
<reference evidence="1 2" key="1">
    <citation type="submission" date="2019-02" db="EMBL/GenBank/DDBJ databases">
        <title>Planctomycetal bacteria perform biofilm scaping via a novel small molecule.</title>
        <authorList>
            <person name="Jeske O."/>
            <person name="Boedeker C."/>
            <person name="Wiegand S."/>
            <person name="Breitling P."/>
            <person name="Kallscheuer N."/>
            <person name="Jogler M."/>
            <person name="Rohde M."/>
            <person name="Petersen J."/>
            <person name="Medema M.H."/>
            <person name="Surup F."/>
            <person name="Jogler C."/>
        </authorList>
    </citation>
    <scope>NUCLEOTIDE SEQUENCE [LARGE SCALE GENOMIC DNA]</scope>
    <source>
        <strain evidence="1 2">Mal15</strain>
    </source>
</reference>
<dbReference type="AlphaFoldDB" id="A0A5B9M857"/>
<protein>
    <submittedName>
        <fullName evidence="1">Uncharacterized protein</fullName>
    </submittedName>
</protein>
<keyword evidence="2" id="KW-1185">Reference proteome</keyword>
<dbReference type="KEGG" id="smam:Mal15_14180"/>
<evidence type="ECO:0000313" key="2">
    <source>
        <dbReference type="Proteomes" id="UP000321353"/>
    </source>
</evidence>
<accession>A0A5B9M857</accession>
<proteinExistence type="predicted"/>
<dbReference type="Proteomes" id="UP000321353">
    <property type="component" value="Chromosome"/>
</dbReference>
<sequence length="147" mass="16053">MTAQLVDTPYYVLLDGKQRLGPKLLRPHLGPEGVAIYGFSDKPTYDLFCANSNLALTPYPLVKGYLKNQITDSGNAIHLIVVDAEGPNETQLNATTMKSVLTAQEQESERVTISFHLMLDPGSQAYRVENASSDLGVTNSPKESQRG</sequence>